<comment type="caution">
    <text evidence="3">The sequence shown here is derived from an EMBL/GenBank/DDBJ whole genome shotgun (WGS) entry which is preliminary data.</text>
</comment>
<dbReference type="AlphaFoldDB" id="A0AA40BHG0"/>
<evidence type="ECO:0000313" key="4">
    <source>
        <dbReference type="Proteomes" id="UP001172101"/>
    </source>
</evidence>
<dbReference type="PANTHER" id="PTHR23028:SF126">
    <property type="entry name" value="ACYLTRANSFERASE 3 DOMAIN-CONTAINING PROTEIN"/>
    <property type="match status" value="1"/>
</dbReference>
<dbReference type="GO" id="GO:0016747">
    <property type="term" value="F:acyltransferase activity, transferring groups other than amino-acyl groups"/>
    <property type="evidence" value="ECO:0007669"/>
    <property type="project" value="InterPro"/>
</dbReference>
<feature type="transmembrane region" description="Helical" evidence="1">
    <location>
        <begin position="303"/>
        <end position="321"/>
    </location>
</feature>
<evidence type="ECO:0000313" key="3">
    <source>
        <dbReference type="EMBL" id="KAK0734291.1"/>
    </source>
</evidence>
<reference evidence="3" key="1">
    <citation type="submission" date="2023-06" db="EMBL/GenBank/DDBJ databases">
        <title>Genome-scale phylogeny and comparative genomics of the fungal order Sordariales.</title>
        <authorList>
            <consortium name="Lawrence Berkeley National Laboratory"/>
            <person name="Hensen N."/>
            <person name="Bonometti L."/>
            <person name="Westerberg I."/>
            <person name="Brannstrom I.O."/>
            <person name="Guillou S."/>
            <person name="Cros-Aarteil S."/>
            <person name="Calhoun S."/>
            <person name="Haridas S."/>
            <person name="Kuo A."/>
            <person name="Mondo S."/>
            <person name="Pangilinan J."/>
            <person name="Riley R."/>
            <person name="LaButti K."/>
            <person name="Andreopoulos B."/>
            <person name="Lipzen A."/>
            <person name="Chen C."/>
            <person name="Yanf M."/>
            <person name="Daum C."/>
            <person name="Ng V."/>
            <person name="Clum A."/>
            <person name="Steindorff A."/>
            <person name="Ohm R."/>
            <person name="Martin F."/>
            <person name="Silar P."/>
            <person name="Natvig D."/>
            <person name="Lalanne C."/>
            <person name="Gautier V."/>
            <person name="Ament-velasquez S.L."/>
            <person name="Kruys A."/>
            <person name="Hutchinson M.I."/>
            <person name="Powell A.J."/>
            <person name="Barry K."/>
            <person name="Miller A.N."/>
            <person name="Grigoriev I.V."/>
            <person name="Debuchy R."/>
            <person name="Gladieux P."/>
            <person name="Thoren M.H."/>
            <person name="Johannesson H."/>
        </authorList>
    </citation>
    <scope>NUCLEOTIDE SEQUENCE</scope>
    <source>
        <strain evidence="3">SMH2392-1A</strain>
    </source>
</reference>
<dbReference type="GeneID" id="85326658"/>
<feature type="domain" description="Acyltransferase 3" evidence="2">
    <location>
        <begin position="54"/>
        <end position="417"/>
    </location>
</feature>
<dbReference type="Proteomes" id="UP001172101">
    <property type="component" value="Unassembled WGS sequence"/>
</dbReference>
<dbReference type="InterPro" id="IPR050879">
    <property type="entry name" value="Acyltransferase_3"/>
</dbReference>
<dbReference type="Pfam" id="PF01757">
    <property type="entry name" value="Acyl_transf_3"/>
    <property type="match status" value="1"/>
</dbReference>
<name>A0AA40BHG0_9PEZI</name>
<dbReference type="InterPro" id="IPR002656">
    <property type="entry name" value="Acyl_transf_3_dom"/>
</dbReference>
<proteinExistence type="predicted"/>
<feature type="transmembrane region" description="Helical" evidence="1">
    <location>
        <begin position="98"/>
        <end position="122"/>
    </location>
</feature>
<keyword evidence="1" id="KW-1133">Transmembrane helix</keyword>
<keyword evidence="1" id="KW-0472">Membrane</keyword>
<keyword evidence="4" id="KW-1185">Reference proteome</keyword>
<feature type="transmembrane region" description="Helical" evidence="1">
    <location>
        <begin position="151"/>
        <end position="172"/>
    </location>
</feature>
<keyword evidence="1" id="KW-0812">Transmembrane</keyword>
<protein>
    <submittedName>
        <fullName evidence="3">Acyltransferase 3</fullName>
    </submittedName>
</protein>
<feature type="transmembrane region" description="Helical" evidence="1">
    <location>
        <begin position="351"/>
        <end position="369"/>
    </location>
</feature>
<feature type="transmembrane region" description="Helical" evidence="1">
    <location>
        <begin position="211"/>
        <end position="233"/>
    </location>
</feature>
<evidence type="ECO:0000259" key="2">
    <source>
        <dbReference type="Pfam" id="PF01757"/>
    </source>
</evidence>
<accession>A0AA40BHG0</accession>
<feature type="transmembrane region" description="Helical" evidence="1">
    <location>
        <begin position="446"/>
        <end position="468"/>
    </location>
</feature>
<keyword evidence="3" id="KW-0012">Acyltransferase</keyword>
<dbReference type="EMBL" id="JAUIRO010000001">
    <property type="protein sequence ID" value="KAK0734291.1"/>
    <property type="molecule type" value="Genomic_DNA"/>
</dbReference>
<organism evidence="3 4">
    <name type="scientific">Lasiosphaeria miniovina</name>
    <dbReference type="NCBI Taxonomy" id="1954250"/>
    <lineage>
        <taxon>Eukaryota</taxon>
        <taxon>Fungi</taxon>
        <taxon>Dikarya</taxon>
        <taxon>Ascomycota</taxon>
        <taxon>Pezizomycotina</taxon>
        <taxon>Sordariomycetes</taxon>
        <taxon>Sordariomycetidae</taxon>
        <taxon>Sordariales</taxon>
        <taxon>Lasiosphaeriaceae</taxon>
        <taxon>Lasiosphaeria</taxon>
    </lineage>
</organism>
<sequence>MLHSVPRFPASPVFSRFGTRQSWNSVLRPLLPSFVADYLFPDHRPTWRLHSTSYLDGLRGIASVIVFICHYTEENFGALTASYGIHEDEPPGLLQLPYLRIIFSGRPMVHIFFVISGFVLSYKPIKAIHARDLDQCYTALASSTFRRAFRLFGPCIVSTLIVLYLFQTGYLVDPAPLDTWTKQFWRWKGAVFHQISWPWAWDRDLRPAYDIHLWTIPIEFVHSMLLFMVILMLSRVRLRIRQAAVFGLMAYCLACGKWAGFEFLAGLFLAEVHLLQHAQPKAWESSDVGDEADKDVLASIMKVLHLSLIFVGLFIGGWPNFDADKTPGIRYFLAQTPFPFAAMDPLAPQKFWFGLSAVFIVWSVGELAFLRNFFEGPVAQYCGRISYAVYICHGPVLGLFQEPVLGLPYSPPTGSPGMPGFKKPIMGWGVKGHLGVANSTQTTVSWFFGLCIIGPMVIWAADVFWRAVDTPVVNLGKKLENACLDNAEPSPRSQGYSAAA</sequence>
<dbReference type="PANTHER" id="PTHR23028">
    <property type="entry name" value="ACETYLTRANSFERASE"/>
    <property type="match status" value="1"/>
</dbReference>
<evidence type="ECO:0000256" key="1">
    <source>
        <dbReference type="SAM" id="Phobius"/>
    </source>
</evidence>
<keyword evidence="3" id="KW-0808">Transferase</keyword>
<gene>
    <name evidence="3" type="ORF">B0T26DRAFT_737012</name>
</gene>
<dbReference type="RefSeq" id="XP_060303168.1">
    <property type="nucleotide sequence ID" value="XM_060443388.1"/>
</dbReference>